<feature type="transmembrane region" description="Helical" evidence="2">
    <location>
        <begin position="94"/>
        <end position="115"/>
    </location>
</feature>
<accession>A0A6J4I7E9</accession>
<evidence type="ECO:0000256" key="2">
    <source>
        <dbReference type="SAM" id="Phobius"/>
    </source>
</evidence>
<sequence>MNDTNGRQRDGETHSPPEPYEPAGWPQAGPVGVPPGATGPSSPAAPLPRRPAVAVAAAVLGFHAAALWLLGAVWLVTALSVVGGPDEAAAKARLIGGLLLGCAVAAMLLLGGISLIRGRGRVLLLVASGVELALVLGGAAYLVVTWSDTEQVPIPAEFQSLFDLGLITVLLAFAAIVGLPALRICLAVLPSVTGWLRAESAARNAQLWSSQEGRWIPASVSRRARGSLLAVLLPIGTLALVSVLVVLTTRTITIPGALGSGGGGEYRGNSDWGRDFYQGGEPLLPPAEGGPLYVAAADADARNCYDGDMAACDALFFASPVGDVYEWYGASCAGRLDYESDGDCVGSLGSTTD</sequence>
<proteinExistence type="predicted"/>
<evidence type="ECO:0000313" key="3">
    <source>
        <dbReference type="EMBL" id="CAA9242340.1"/>
    </source>
</evidence>
<feature type="transmembrane region" description="Helical" evidence="2">
    <location>
        <begin position="164"/>
        <end position="189"/>
    </location>
</feature>
<feature type="transmembrane region" description="Helical" evidence="2">
    <location>
        <begin position="52"/>
        <end position="74"/>
    </location>
</feature>
<evidence type="ECO:0000256" key="1">
    <source>
        <dbReference type="SAM" id="MobiDB-lite"/>
    </source>
</evidence>
<feature type="transmembrane region" description="Helical" evidence="2">
    <location>
        <begin position="122"/>
        <end position="144"/>
    </location>
</feature>
<gene>
    <name evidence="3" type="ORF">AVDCRST_MAG52-1688</name>
</gene>
<feature type="region of interest" description="Disordered" evidence="1">
    <location>
        <begin position="1"/>
        <end position="45"/>
    </location>
</feature>
<feature type="transmembrane region" description="Helical" evidence="2">
    <location>
        <begin position="228"/>
        <end position="247"/>
    </location>
</feature>
<organism evidence="3">
    <name type="scientific">uncultured Blastococcus sp</name>
    <dbReference type="NCBI Taxonomy" id="217144"/>
    <lineage>
        <taxon>Bacteria</taxon>
        <taxon>Bacillati</taxon>
        <taxon>Actinomycetota</taxon>
        <taxon>Actinomycetes</taxon>
        <taxon>Geodermatophilales</taxon>
        <taxon>Geodermatophilaceae</taxon>
        <taxon>Blastococcus</taxon>
        <taxon>environmental samples</taxon>
    </lineage>
</organism>
<protein>
    <submittedName>
        <fullName evidence="3">Uncharacterized protein</fullName>
    </submittedName>
</protein>
<feature type="compositionally biased region" description="Basic and acidic residues" evidence="1">
    <location>
        <begin position="1"/>
        <end position="15"/>
    </location>
</feature>
<keyword evidence="2" id="KW-0812">Transmembrane</keyword>
<feature type="compositionally biased region" description="Low complexity" evidence="1">
    <location>
        <begin position="22"/>
        <end position="42"/>
    </location>
</feature>
<keyword evidence="2" id="KW-0472">Membrane</keyword>
<reference evidence="3" key="1">
    <citation type="submission" date="2020-02" db="EMBL/GenBank/DDBJ databases">
        <authorList>
            <person name="Meier V. D."/>
        </authorList>
    </citation>
    <scope>NUCLEOTIDE SEQUENCE</scope>
    <source>
        <strain evidence="3">AVDCRST_MAG52</strain>
    </source>
</reference>
<dbReference type="AlphaFoldDB" id="A0A6J4I7E9"/>
<name>A0A6J4I7E9_9ACTN</name>
<keyword evidence="2" id="KW-1133">Transmembrane helix</keyword>
<dbReference type="EMBL" id="CADCTN010000118">
    <property type="protein sequence ID" value="CAA9242340.1"/>
    <property type="molecule type" value="Genomic_DNA"/>
</dbReference>